<protein>
    <submittedName>
        <fullName evidence="3">Alpha/beta hydrolase</fullName>
    </submittedName>
</protein>
<dbReference type="Pfam" id="PF00561">
    <property type="entry name" value="Abhydrolase_1"/>
    <property type="match status" value="1"/>
</dbReference>
<dbReference type="PANTHER" id="PTHR43798">
    <property type="entry name" value="MONOACYLGLYCEROL LIPASE"/>
    <property type="match status" value="1"/>
</dbReference>
<evidence type="ECO:0000259" key="2">
    <source>
        <dbReference type="Pfam" id="PF00561"/>
    </source>
</evidence>
<dbReference type="Gene3D" id="3.40.50.1820">
    <property type="entry name" value="alpha/beta hydrolase"/>
    <property type="match status" value="1"/>
</dbReference>
<dbReference type="PANTHER" id="PTHR43798:SF31">
    <property type="entry name" value="AB HYDROLASE SUPERFAMILY PROTEIN YCLE"/>
    <property type="match status" value="1"/>
</dbReference>
<name>A0A5C1YPH9_9PROT</name>
<keyword evidence="1 3" id="KW-0378">Hydrolase</keyword>
<dbReference type="InterPro" id="IPR000073">
    <property type="entry name" value="AB_hydrolase_1"/>
</dbReference>
<keyword evidence="4" id="KW-1185">Reference proteome</keyword>
<dbReference type="GO" id="GO:0016020">
    <property type="term" value="C:membrane"/>
    <property type="evidence" value="ECO:0007669"/>
    <property type="project" value="TreeGrafter"/>
</dbReference>
<reference evidence="3 4" key="1">
    <citation type="submission" date="2019-09" db="EMBL/GenBank/DDBJ databases">
        <title>Genome sequencing of strain KACC 21233.</title>
        <authorList>
            <person name="Heo J."/>
            <person name="Kim S.-J."/>
            <person name="Kim J.-S."/>
            <person name="Hong S.-B."/>
            <person name="Kwon S.-W."/>
        </authorList>
    </citation>
    <scope>NUCLEOTIDE SEQUENCE [LARGE SCALE GENOMIC DNA]</scope>
    <source>
        <strain evidence="3 4">KACC 21233</strain>
    </source>
</reference>
<dbReference type="EMBL" id="CP043506">
    <property type="protein sequence ID" value="QEO17435.1"/>
    <property type="molecule type" value="Genomic_DNA"/>
</dbReference>
<evidence type="ECO:0000313" key="3">
    <source>
        <dbReference type="EMBL" id="QEO17435.1"/>
    </source>
</evidence>
<dbReference type="RefSeq" id="WP_149279113.1">
    <property type="nucleotide sequence ID" value="NZ_CP043506.1"/>
</dbReference>
<accession>A0A5C1YPH9</accession>
<evidence type="ECO:0000313" key="4">
    <source>
        <dbReference type="Proteomes" id="UP000324536"/>
    </source>
</evidence>
<dbReference type="SUPFAM" id="SSF53474">
    <property type="entry name" value="alpha/beta-Hydrolases"/>
    <property type="match status" value="1"/>
</dbReference>
<dbReference type="KEGG" id="acek:FLP30_06645"/>
<dbReference type="GO" id="GO:0016787">
    <property type="term" value="F:hydrolase activity"/>
    <property type="evidence" value="ECO:0007669"/>
    <property type="project" value="UniProtKB-KW"/>
</dbReference>
<proteinExistence type="predicted"/>
<sequence>MDSAGQFHAGTRYRVAWPDGPATHDTVVFIHGVGMSLEFWEPQMREFSEGHRCIAYDMLGHGKSALPPAKPVLADYVRQLDCLMTFLGVETFTLVGHSMGALIAIEAALTMPQRVKKLVAMNAVYERSPEQSAAIAARVEALADAPPDWAPTLTRWFGDTPVGDAARKRQELEAILGQVNCEGYARTYGLFSRSDRTHSGKLQSLAMPALFLTGEGDPNSTPEMSRAMAAAAPYGQAVILPHQRHMMSFIDPGSTNAVLKKFFDAA</sequence>
<dbReference type="Proteomes" id="UP000324536">
    <property type="component" value="Chromosome"/>
</dbReference>
<dbReference type="PRINTS" id="PR00111">
    <property type="entry name" value="ABHYDROLASE"/>
</dbReference>
<dbReference type="AlphaFoldDB" id="A0A5C1YPH9"/>
<evidence type="ECO:0000256" key="1">
    <source>
        <dbReference type="ARBA" id="ARBA00022801"/>
    </source>
</evidence>
<dbReference type="InterPro" id="IPR050266">
    <property type="entry name" value="AB_hydrolase_sf"/>
</dbReference>
<gene>
    <name evidence="3" type="ORF">FLP30_06645</name>
</gene>
<feature type="domain" description="AB hydrolase-1" evidence="2">
    <location>
        <begin position="26"/>
        <end position="163"/>
    </location>
</feature>
<dbReference type="OrthoDB" id="9799612at2"/>
<dbReference type="InterPro" id="IPR029058">
    <property type="entry name" value="AB_hydrolase_fold"/>
</dbReference>
<organism evidence="3 4">
    <name type="scientific">Acetobacter vaccinii</name>
    <dbReference type="NCBI Taxonomy" id="2592655"/>
    <lineage>
        <taxon>Bacteria</taxon>
        <taxon>Pseudomonadati</taxon>
        <taxon>Pseudomonadota</taxon>
        <taxon>Alphaproteobacteria</taxon>
        <taxon>Acetobacterales</taxon>
        <taxon>Acetobacteraceae</taxon>
        <taxon>Acetobacter</taxon>
    </lineage>
</organism>